<keyword evidence="3" id="KW-1003">Cell membrane</keyword>
<feature type="transmembrane region" description="Helical" evidence="7">
    <location>
        <begin position="143"/>
        <end position="164"/>
    </location>
</feature>
<proteinExistence type="inferred from homology"/>
<keyword evidence="2 7" id="KW-0813">Transport</keyword>
<dbReference type="InterPro" id="IPR050366">
    <property type="entry name" value="BP-dependent_transpt_permease"/>
</dbReference>
<dbReference type="Pfam" id="PF00528">
    <property type="entry name" value="BPD_transp_1"/>
    <property type="match status" value="1"/>
</dbReference>
<evidence type="ECO:0000259" key="8">
    <source>
        <dbReference type="PROSITE" id="PS50928"/>
    </source>
</evidence>
<feature type="transmembrane region" description="Helical" evidence="7">
    <location>
        <begin position="48"/>
        <end position="68"/>
    </location>
</feature>
<dbReference type="InterPro" id="IPR000515">
    <property type="entry name" value="MetI-like"/>
</dbReference>
<feature type="transmembrane region" description="Helical" evidence="7">
    <location>
        <begin position="112"/>
        <end position="136"/>
    </location>
</feature>
<dbReference type="InterPro" id="IPR035906">
    <property type="entry name" value="MetI-like_sf"/>
</dbReference>
<dbReference type="Gene3D" id="1.10.3720.10">
    <property type="entry name" value="MetI-like"/>
    <property type="match status" value="1"/>
</dbReference>
<evidence type="ECO:0000256" key="2">
    <source>
        <dbReference type="ARBA" id="ARBA00022448"/>
    </source>
</evidence>
<dbReference type="GO" id="GO:0005886">
    <property type="term" value="C:plasma membrane"/>
    <property type="evidence" value="ECO:0007669"/>
    <property type="project" value="UniProtKB-SubCell"/>
</dbReference>
<dbReference type="PANTHER" id="PTHR43386">
    <property type="entry name" value="OLIGOPEPTIDE TRANSPORT SYSTEM PERMEASE PROTEIN APPC"/>
    <property type="match status" value="1"/>
</dbReference>
<comment type="subcellular location">
    <subcellularLocation>
        <location evidence="1 7">Cell membrane</location>
        <topology evidence="1 7">Multi-pass membrane protein</topology>
    </subcellularLocation>
</comment>
<dbReference type="CDD" id="cd06261">
    <property type="entry name" value="TM_PBP2"/>
    <property type="match status" value="1"/>
</dbReference>
<sequence length="316" mass="33770">MSNTTKSPEEAFAEGMAGTVMPDVSAKQDKTRSLAQDALRDLIRRPMFIVSGVLILAILTIATFPTLFTSVDPLACDLKHSMEGPSGSAWFGYNFQGCDVYSQTIYGTRNSIIVGVLTTIFSLIIGGLVGVLGGFFGKWTDALLSFVTNVFFGLPLLLAAIVILNNFRDEKGMRNAGVMAVVLTLSVVGWMSMARVMRGAVMQVKQADYVAAARSLGASTSRMMFRHVLPNSITPLIVVATISLGAVIGAEATLSFLGIGIRPPAISWGVMISEAQGRISQGLHPLLFPSGMLTITVLAFIMLGDAVRDAFDPKLR</sequence>
<reference evidence="9 10" key="1">
    <citation type="submission" date="2018-05" db="EMBL/GenBank/DDBJ databases">
        <title>Streptomyces venezuelae.</title>
        <authorList>
            <person name="Kim W."/>
            <person name="Lee N."/>
            <person name="Cho B.-K."/>
        </authorList>
    </citation>
    <scope>NUCLEOTIDE SEQUENCE [LARGE SCALE GENOMIC DNA]</scope>
    <source>
        <strain evidence="9 10">ATCC 15068</strain>
    </source>
</reference>
<dbReference type="AlphaFoldDB" id="A0A5P2APS2"/>
<evidence type="ECO:0000313" key="9">
    <source>
        <dbReference type="EMBL" id="QES20006.1"/>
    </source>
</evidence>
<dbReference type="PROSITE" id="PS50928">
    <property type="entry name" value="ABC_TM1"/>
    <property type="match status" value="1"/>
</dbReference>
<gene>
    <name evidence="9" type="ORF">DEJ46_13550</name>
</gene>
<comment type="similarity">
    <text evidence="7">Belongs to the binding-protein-dependent transport system permease family.</text>
</comment>
<keyword evidence="4 7" id="KW-0812">Transmembrane</keyword>
<dbReference type="OrthoDB" id="9812701at2"/>
<evidence type="ECO:0000256" key="7">
    <source>
        <dbReference type="RuleBase" id="RU363032"/>
    </source>
</evidence>
<feature type="domain" description="ABC transmembrane type-1" evidence="8">
    <location>
        <begin position="108"/>
        <end position="304"/>
    </location>
</feature>
<accession>A0A5P2APS2</accession>
<keyword evidence="6 7" id="KW-0472">Membrane</keyword>
<feature type="transmembrane region" description="Helical" evidence="7">
    <location>
        <begin position="176"/>
        <end position="196"/>
    </location>
</feature>
<evidence type="ECO:0000256" key="4">
    <source>
        <dbReference type="ARBA" id="ARBA00022692"/>
    </source>
</evidence>
<dbReference type="Pfam" id="PF12911">
    <property type="entry name" value="OppC_N"/>
    <property type="match status" value="1"/>
</dbReference>
<evidence type="ECO:0000256" key="5">
    <source>
        <dbReference type="ARBA" id="ARBA00022989"/>
    </source>
</evidence>
<dbReference type="PANTHER" id="PTHR43386:SF6">
    <property type="entry name" value="ABC TRANSPORTER PERMEASE PROTEIN"/>
    <property type="match status" value="1"/>
</dbReference>
<feature type="transmembrane region" description="Helical" evidence="7">
    <location>
        <begin position="286"/>
        <end position="307"/>
    </location>
</feature>
<dbReference type="InterPro" id="IPR025966">
    <property type="entry name" value="OppC_N"/>
</dbReference>
<dbReference type="RefSeq" id="WP_150266396.1">
    <property type="nucleotide sequence ID" value="NZ_CP029194.1"/>
</dbReference>
<keyword evidence="5 7" id="KW-1133">Transmembrane helix</keyword>
<evidence type="ECO:0000256" key="6">
    <source>
        <dbReference type="ARBA" id="ARBA00023136"/>
    </source>
</evidence>
<protein>
    <submittedName>
        <fullName evidence="9">Peptide ABC transporter permease</fullName>
    </submittedName>
</protein>
<dbReference type="SUPFAM" id="SSF161098">
    <property type="entry name" value="MetI-like"/>
    <property type="match status" value="1"/>
</dbReference>
<evidence type="ECO:0000256" key="3">
    <source>
        <dbReference type="ARBA" id="ARBA00022475"/>
    </source>
</evidence>
<feature type="transmembrane region" description="Helical" evidence="7">
    <location>
        <begin position="233"/>
        <end position="261"/>
    </location>
</feature>
<evidence type="ECO:0000256" key="1">
    <source>
        <dbReference type="ARBA" id="ARBA00004651"/>
    </source>
</evidence>
<name>A0A5P2APS2_STRVZ</name>
<dbReference type="EMBL" id="CP029194">
    <property type="protein sequence ID" value="QES20006.1"/>
    <property type="molecule type" value="Genomic_DNA"/>
</dbReference>
<organism evidence="9 10">
    <name type="scientific">Streptomyces venezuelae</name>
    <dbReference type="NCBI Taxonomy" id="54571"/>
    <lineage>
        <taxon>Bacteria</taxon>
        <taxon>Bacillati</taxon>
        <taxon>Actinomycetota</taxon>
        <taxon>Actinomycetes</taxon>
        <taxon>Kitasatosporales</taxon>
        <taxon>Streptomycetaceae</taxon>
        <taxon>Streptomyces</taxon>
    </lineage>
</organism>
<dbReference type="GO" id="GO:0055085">
    <property type="term" value="P:transmembrane transport"/>
    <property type="evidence" value="ECO:0007669"/>
    <property type="project" value="InterPro"/>
</dbReference>
<dbReference type="Proteomes" id="UP000324106">
    <property type="component" value="Chromosome"/>
</dbReference>
<evidence type="ECO:0000313" key="10">
    <source>
        <dbReference type="Proteomes" id="UP000324106"/>
    </source>
</evidence>